<reference evidence="1 2" key="1">
    <citation type="submission" date="2019-08" db="EMBL/GenBank/DDBJ databases">
        <authorList>
            <person name="Karlyshev A.V."/>
        </authorList>
    </citation>
    <scope>NUCLEOTIDE SEQUENCE [LARGE SCALE GENOMIC DNA]</scope>
    <source>
        <strain evidence="1 2">Alg18-2.2</strain>
    </source>
</reference>
<dbReference type="Proteomes" id="UP000321248">
    <property type="component" value="Unassembled WGS sequence"/>
</dbReference>
<protein>
    <submittedName>
        <fullName evidence="1">Uncharacterized protein</fullName>
    </submittedName>
</protein>
<dbReference type="OrthoDB" id="6026353at2"/>
<keyword evidence="2" id="KW-1185">Reference proteome</keyword>
<dbReference type="AlphaFoldDB" id="A0A5C8KSP0"/>
<comment type="caution">
    <text evidence="1">The sequence shown here is derived from an EMBL/GenBank/DDBJ whole genome shotgun (WGS) entry which is preliminary data.</text>
</comment>
<sequence>MNTFLANRTATPNNQTLNSLVLASLSTQRYRNREFGIGYGRSQGYARSHSLWSTSAKRSRYC</sequence>
<evidence type="ECO:0000313" key="1">
    <source>
        <dbReference type="EMBL" id="TXK62352.1"/>
    </source>
</evidence>
<name>A0A5C8KSP0_9GAMM</name>
<dbReference type="EMBL" id="VRTS01000005">
    <property type="protein sequence ID" value="TXK62352.1"/>
    <property type="molecule type" value="Genomic_DNA"/>
</dbReference>
<gene>
    <name evidence="1" type="ORF">FU658_08980</name>
</gene>
<accession>A0A5C8KSP0</accession>
<evidence type="ECO:0000313" key="2">
    <source>
        <dbReference type="Proteomes" id="UP000321248"/>
    </source>
</evidence>
<proteinExistence type="predicted"/>
<organism evidence="1 2">
    <name type="scientific">Alkalisalibacterium limincola</name>
    <dbReference type="NCBI Taxonomy" id="2699169"/>
    <lineage>
        <taxon>Bacteria</taxon>
        <taxon>Pseudomonadati</taxon>
        <taxon>Pseudomonadota</taxon>
        <taxon>Gammaproteobacteria</taxon>
        <taxon>Lysobacterales</taxon>
        <taxon>Lysobacteraceae</taxon>
        <taxon>Alkalisalibacterium</taxon>
    </lineage>
</organism>
<dbReference type="RefSeq" id="WP_147891770.1">
    <property type="nucleotide sequence ID" value="NZ_VRTS01000005.1"/>
</dbReference>